<dbReference type="SUPFAM" id="SSF48452">
    <property type="entry name" value="TPR-like"/>
    <property type="match status" value="1"/>
</dbReference>
<keyword evidence="2" id="KW-1185">Reference proteome</keyword>
<dbReference type="InterPro" id="IPR041662">
    <property type="entry name" value="SusD-like_2"/>
</dbReference>
<evidence type="ECO:0000313" key="1">
    <source>
        <dbReference type="EMBL" id="KAA9041123.1"/>
    </source>
</evidence>
<comment type="caution">
    <text evidence="1">The sequence shown here is derived from an EMBL/GenBank/DDBJ whole genome shotgun (WGS) entry which is preliminary data.</text>
</comment>
<accession>A0A5J5IL87</accession>
<gene>
    <name evidence="1" type="ORF">FW778_03525</name>
</gene>
<dbReference type="RefSeq" id="WP_150413212.1">
    <property type="nucleotide sequence ID" value="NZ_VYQF01000001.1"/>
</dbReference>
<dbReference type="Proteomes" id="UP000326903">
    <property type="component" value="Unassembled WGS sequence"/>
</dbReference>
<reference evidence="1 2" key="1">
    <citation type="submission" date="2019-09" db="EMBL/GenBank/DDBJ databases">
        <title>Draft genome sequence of Ginsengibacter sp. BR5-29.</title>
        <authorList>
            <person name="Im W.-T."/>
        </authorList>
    </citation>
    <scope>NUCLEOTIDE SEQUENCE [LARGE SCALE GENOMIC DNA]</scope>
    <source>
        <strain evidence="1 2">BR5-29</strain>
    </source>
</reference>
<name>A0A5J5IL87_9BACT</name>
<dbReference type="InterPro" id="IPR011990">
    <property type="entry name" value="TPR-like_helical_dom_sf"/>
</dbReference>
<dbReference type="AlphaFoldDB" id="A0A5J5IL87"/>
<keyword evidence="1" id="KW-0449">Lipoprotein</keyword>
<dbReference type="PROSITE" id="PS51257">
    <property type="entry name" value="PROKAR_LIPOPROTEIN"/>
    <property type="match status" value="1"/>
</dbReference>
<dbReference type="Gene3D" id="1.25.40.390">
    <property type="match status" value="1"/>
</dbReference>
<proteinExistence type="predicted"/>
<dbReference type="EMBL" id="VYQF01000001">
    <property type="protein sequence ID" value="KAA9041123.1"/>
    <property type="molecule type" value="Genomic_DNA"/>
</dbReference>
<dbReference type="Pfam" id="PF12771">
    <property type="entry name" value="SusD-like_2"/>
    <property type="match status" value="1"/>
</dbReference>
<sequence length="543" mass="60175">MKQIKYIFLITIGTWLMVSCKKQIQEKQLDPNNPTSVPPGLILGTVLTDLSGTGSAGGLGGINSWDNVQAWNQYHCQNYDYYGNNIYSWTDGSFNPYLVIKNVIQMEKEATSRGASNVNPYEAVGRFIRAYYFYNTTSLFGDVPLTEALQGSNNSKPAYTPQEQVFQYVLNELDTANADFTSLIAANDNSLSASQDIYYHGNLAAWQKLVNTFKLRVLVSVSNKASDATLNVPARFASIIDNPAKYPIFENQTDDFSFAYNPGGSNTYSTYPFNPSNFGSIAGRYNMAATYVSALTTLSDPRVFITCEPATALALNDPNPAQFKYFVGASTGESVQSMYGNASAGLYSFINRHRYYSNFIGEPDVLVGYKEMCFNIAEAIVRGWVPGKNNVDAEDWYKEGITASMAFYGIDIKQSNFTAYFLPAGANSVTQVAPYPFAFNFSNYYNQPSVKLSSTPSTAISQIVLQKYIACFENSGYEPYYNWRRTGVPAFQAGAGVGNNGVIPKRWAYPVSEQTQNKANWNAALSAQQYSADDLNQTMWLLK</sequence>
<evidence type="ECO:0000313" key="2">
    <source>
        <dbReference type="Proteomes" id="UP000326903"/>
    </source>
</evidence>
<organism evidence="1 2">
    <name type="scientific">Ginsengibacter hankyongi</name>
    <dbReference type="NCBI Taxonomy" id="2607284"/>
    <lineage>
        <taxon>Bacteria</taxon>
        <taxon>Pseudomonadati</taxon>
        <taxon>Bacteroidota</taxon>
        <taxon>Chitinophagia</taxon>
        <taxon>Chitinophagales</taxon>
        <taxon>Chitinophagaceae</taxon>
        <taxon>Ginsengibacter</taxon>
    </lineage>
</organism>
<protein>
    <submittedName>
        <fullName evidence="1">SusD/RagB family nutrient-binding outer membrane lipoprotein</fullName>
    </submittedName>
</protein>